<dbReference type="GO" id="GO:0006508">
    <property type="term" value="P:proteolysis"/>
    <property type="evidence" value="ECO:0007669"/>
    <property type="project" value="UniProtKB-KW"/>
</dbReference>
<evidence type="ECO:0000256" key="3">
    <source>
        <dbReference type="ARBA" id="ARBA00022801"/>
    </source>
</evidence>
<dbReference type="PROSITE" id="PS51935">
    <property type="entry name" value="NLPC_P60"/>
    <property type="match status" value="1"/>
</dbReference>
<dbReference type="EMBL" id="PYHR01000002">
    <property type="protein sequence ID" value="PWD50613.1"/>
    <property type="molecule type" value="Genomic_DNA"/>
</dbReference>
<feature type="compositionally biased region" description="Pro residues" evidence="5">
    <location>
        <begin position="300"/>
        <end position="361"/>
    </location>
</feature>
<reference evidence="8 9" key="1">
    <citation type="submission" date="2018-03" db="EMBL/GenBank/DDBJ databases">
        <title>Genome assembly of novel Miniimonas species PCH200.</title>
        <authorList>
            <person name="Thakur V."/>
            <person name="Kumar V."/>
            <person name="Singh D."/>
        </authorList>
    </citation>
    <scope>NUCLEOTIDE SEQUENCE [LARGE SCALE GENOMIC DNA]</scope>
    <source>
        <strain evidence="8 9">PCH200</strain>
    </source>
</reference>
<dbReference type="Pfam" id="PF00877">
    <property type="entry name" value="NLPC_P60"/>
    <property type="match status" value="1"/>
</dbReference>
<sequence>MTASTPGRVRARAAAAALAAALVGLGGLLVPAGAAPTEAERAQAQSAVDSQAGRVAELEGDLAAANTALADAEVAAAVAGEDYLAAEVRAEEARTAKVAADEAVVTAQAEADTASDALAAVALASYRNGGGVVRQAQIFLGADEFADVLRRSAAMSVATDAAGTSVHTAREAQNTADVAADRATTAQETLTTREDAAKEALAESERLQEDATAQRDATAAVMTSAVAELATLRNRSIEVERAYQEDLLAQQRAAEEKAAQDRLAAASRSVAAPAAAAPAPAPTTSAPAPTTAPTQAPTQAPAPQPTQAPAPQPTQAPAPQPTQAPAPQPTQAPAPAPAPAPSPTPKPTPPPAPAPAPPVIVPPATSKGQEAVNAAMGKVGLAYKLGANGPSAYDCSSLVKYAYSTVGITLPRVSRDQWKATTRISQSELQPGDLIFWSNNGAASGIYHVAIYTGPGMKVHAAKPGVGIVHDKIYSTNLIGYGRVS</sequence>
<evidence type="ECO:0000256" key="2">
    <source>
        <dbReference type="ARBA" id="ARBA00022670"/>
    </source>
</evidence>
<feature type="signal peptide" evidence="6">
    <location>
        <begin position="1"/>
        <end position="34"/>
    </location>
</feature>
<protein>
    <submittedName>
        <fullName evidence="8">Glycoside hydrolase</fullName>
    </submittedName>
</protein>
<evidence type="ECO:0000256" key="5">
    <source>
        <dbReference type="SAM" id="MobiDB-lite"/>
    </source>
</evidence>
<keyword evidence="3 8" id="KW-0378">Hydrolase</keyword>
<evidence type="ECO:0000256" key="1">
    <source>
        <dbReference type="ARBA" id="ARBA00007074"/>
    </source>
</evidence>
<dbReference type="Proteomes" id="UP000245166">
    <property type="component" value="Unassembled WGS sequence"/>
</dbReference>
<gene>
    <name evidence="8" type="ORF">C8046_08065</name>
</gene>
<feature type="region of interest" description="Disordered" evidence="5">
    <location>
        <begin position="169"/>
        <end position="195"/>
    </location>
</feature>
<feature type="region of interest" description="Disordered" evidence="5">
    <location>
        <begin position="274"/>
        <end position="364"/>
    </location>
</feature>
<dbReference type="RefSeq" id="WP_109228993.1">
    <property type="nucleotide sequence ID" value="NZ_PYHR01000002.1"/>
</dbReference>
<evidence type="ECO:0000256" key="4">
    <source>
        <dbReference type="ARBA" id="ARBA00022807"/>
    </source>
</evidence>
<accession>A0A2U1ZUI2</accession>
<feature type="compositionally biased region" description="Low complexity" evidence="5">
    <location>
        <begin position="274"/>
        <end position="299"/>
    </location>
</feature>
<name>A0A2U1ZUI2_9MICO</name>
<dbReference type="SUPFAM" id="SSF54001">
    <property type="entry name" value="Cysteine proteinases"/>
    <property type="match status" value="1"/>
</dbReference>
<keyword evidence="6" id="KW-0732">Signal</keyword>
<feature type="compositionally biased region" description="Low complexity" evidence="5">
    <location>
        <begin position="175"/>
        <end position="186"/>
    </location>
</feature>
<evidence type="ECO:0000313" key="8">
    <source>
        <dbReference type="EMBL" id="PWD50613.1"/>
    </source>
</evidence>
<organism evidence="8 9">
    <name type="scientific">Serinibacter arcticus</name>
    <dbReference type="NCBI Taxonomy" id="1655435"/>
    <lineage>
        <taxon>Bacteria</taxon>
        <taxon>Bacillati</taxon>
        <taxon>Actinomycetota</taxon>
        <taxon>Actinomycetes</taxon>
        <taxon>Micrococcales</taxon>
        <taxon>Beutenbergiaceae</taxon>
        <taxon>Serinibacter</taxon>
    </lineage>
</organism>
<dbReference type="PANTHER" id="PTHR47359">
    <property type="entry name" value="PEPTIDOGLYCAN DL-ENDOPEPTIDASE CWLO"/>
    <property type="match status" value="1"/>
</dbReference>
<feature type="domain" description="NlpC/P60" evidence="7">
    <location>
        <begin position="365"/>
        <end position="485"/>
    </location>
</feature>
<dbReference type="InterPro" id="IPR000064">
    <property type="entry name" value="NLP_P60_dom"/>
</dbReference>
<proteinExistence type="inferred from homology"/>
<dbReference type="AlphaFoldDB" id="A0A2U1ZUI2"/>
<keyword evidence="4" id="KW-0788">Thiol protease</keyword>
<evidence type="ECO:0000256" key="6">
    <source>
        <dbReference type="SAM" id="SignalP"/>
    </source>
</evidence>
<dbReference type="InterPro" id="IPR051794">
    <property type="entry name" value="PG_Endopeptidase_C40"/>
</dbReference>
<keyword evidence="9" id="KW-1185">Reference proteome</keyword>
<evidence type="ECO:0000259" key="7">
    <source>
        <dbReference type="PROSITE" id="PS51935"/>
    </source>
</evidence>
<feature type="chain" id="PRO_5015446743" evidence="6">
    <location>
        <begin position="35"/>
        <end position="485"/>
    </location>
</feature>
<dbReference type="OrthoDB" id="5177647at2"/>
<dbReference type="GO" id="GO:0008234">
    <property type="term" value="F:cysteine-type peptidase activity"/>
    <property type="evidence" value="ECO:0007669"/>
    <property type="project" value="UniProtKB-KW"/>
</dbReference>
<dbReference type="PANTHER" id="PTHR47359:SF3">
    <property type="entry name" value="NLP_P60 DOMAIN-CONTAINING PROTEIN-RELATED"/>
    <property type="match status" value="1"/>
</dbReference>
<dbReference type="PRINTS" id="PR01217">
    <property type="entry name" value="PRICHEXTENSN"/>
</dbReference>
<comment type="similarity">
    <text evidence="1">Belongs to the peptidase C40 family.</text>
</comment>
<evidence type="ECO:0000313" key="9">
    <source>
        <dbReference type="Proteomes" id="UP000245166"/>
    </source>
</evidence>
<dbReference type="Gene3D" id="3.90.1720.10">
    <property type="entry name" value="endopeptidase domain like (from Nostoc punctiforme)"/>
    <property type="match status" value="1"/>
</dbReference>
<keyword evidence="2" id="KW-0645">Protease</keyword>
<dbReference type="InterPro" id="IPR038765">
    <property type="entry name" value="Papain-like_cys_pep_sf"/>
</dbReference>
<comment type="caution">
    <text evidence="8">The sequence shown here is derived from an EMBL/GenBank/DDBJ whole genome shotgun (WGS) entry which is preliminary data.</text>
</comment>